<keyword evidence="3" id="KW-1185">Reference proteome</keyword>
<name>A0ABN3UNY2_9MICO</name>
<proteinExistence type="predicted"/>
<gene>
    <name evidence="2" type="ORF">GCM10009867_21020</name>
</gene>
<feature type="compositionally biased region" description="Basic and acidic residues" evidence="1">
    <location>
        <begin position="60"/>
        <end position="70"/>
    </location>
</feature>
<feature type="region of interest" description="Disordered" evidence="1">
    <location>
        <begin position="29"/>
        <end position="96"/>
    </location>
</feature>
<evidence type="ECO:0000313" key="2">
    <source>
        <dbReference type="EMBL" id="GAA2736405.1"/>
    </source>
</evidence>
<evidence type="ECO:0000313" key="3">
    <source>
        <dbReference type="Proteomes" id="UP001501326"/>
    </source>
</evidence>
<dbReference type="EMBL" id="BAAARN010000001">
    <property type="protein sequence ID" value="GAA2736405.1"/>
    <property type="molecule type" value="Genomic_DNA"/>
</dbReference>
<accession>A0ABN3UNY2</accession>
<protein>
    <submittedName>
        <fullName evidence="2">Uncharacterized protein</fullName>
    </submittedName>
</protein>
<dbReference type="Proteomes" id="UP001501326">
    <property type="component" value="Unassembled WGS sequence"/>
</dbReference>
<evidence type="ECO:0000256" key="1">
    <source>
        <dbReference type="SAM" id="MobiDB-lite"/>
    </source>
</evidence>
<organism evidence="2 3">
    <name type="scientific">Pedococcus aerophilus</name>
    <dbReference type="NCBI Taxonomy" id="436356"/>
    <lineage>
        <taxon>Bacteria</taxon>
        <taxon>Bacillati</taxon>
        <taxon>Actinomycetota</taxon>
        <taxon>Actinomycetes</taxon>
        <taxon>Micrococcales</taxon>
        <taxon>Intrasporangiaceae</taxon>
        <taxon>Pedococcus</taxon>
    </lineage>
</organism>
<comment type="caution">
    <text evidence="2">The sequence shown here is derived from an EMBL/GenBank/DDBJ whole genome shotgun (WGS) entry which is preliminary data.</text>
</comment>
<reference evidence="2 3" key="1">
    <citation type="journal article" date="2019" name="Int. J. Syst. Evol. Microbiol.">
        <title>The Global Catalogue of Microorganisms (GCM) 10K type strain sequencing project: providing services to taxonomists for standard genome sequencing and annotation.</title>
        <authorList>
            <consortium name="The Broad Institute Genomics Platform"/>
            <consortium name="The Broad Institute Genome Sequencing Center for Infectious Disease"/>
            <person name="Wu L."/>
            <person name="Ma J."/>
        </authorList>
    </citation>
    <scope>NUCLEOTIDE SEQUENCE [LARGE SCALE GENOMIC DNA]</scope>
    <source>
        <strain evidence="2 3">JCM 16378</strain>
    </source>
</reference>
<feature type="compositionally biased region" description="Polar residues" evidence="1">
    <location>
        <begin position="78"/>
        <end position="88"/>
    </location>
</feature>
<sequence length="96" mass="10672">MNRRHVVPRIWAARLPCSRRMDARWIRGGRVTSEGGFPQGADATDNSGNGHTHQHPRKYLTKDARAKGELSKLGVLKSNRSTHASGETNEGRDPSR</sequence>